<comment type="caution">
    <text evidence="1">The sequence shown here is derived from an EMBL/GenBank/DDBJ whole genome shotgun (WGS) entry which is preliminary data.</text>
</comment>
<dbReference type="AlphaFoldDB" id="A0A0Q0RYY9"/>
<proteinExistence type="predicted"/>
<gene>
    <name evidence="1" type="ORF">AOG54_00460</name>
</gene>
<sequence>MKGVEVTDVKDVSRKPGEKPFATEIFYKKGDLFNGKLHVRKSDGKMYLSIISKIPFNWKNLVGNMKFAGQVVDSAGGLLWLKETENTLNIDLEYIEKYLNELKEKKVSQ</sequence>
<dbReference type="EMBL" id="LKBG01000111">
    <property type="protein sequence ID" value="KQB35600.1"/>
    <property type="molecule type" value="Genomic_DNA"/>
</dbReference>
<dbReference type="OrthoDB" id="57106at2157"/>
<name>A0A0Q0RYY9_9ARCH</name>
<dbReference type="Proteomes" id="UP000050320">
    <property type="component" value="Unassembled WGS sequence"/>
</dbReference>
<evidence type="ECO:0000313" key="1">
    <source>
        <dbReference type="EMBL" id="KQB35600.1"/>
    </source>
</evidence>
<reference evidence="1 2" key="1">
    <citation type="submission" date="2015-09" db="EMBL/GenBank/DDBJ databases">
        <title>Heavy metals and arsenic resistance mechanisms in polyextremophilic archaea of the family Ferroplasmaceae.</title>
        <authorList>
            <person name="Bulaev A.G."/>
            <person name="Kanygina A.V."/>
        </authorList>
    </citation>
    <scope>NUCLEOTIDE SEQUENCE [LARGE SCALE GENOMIC DNA]</scope>
    <source>
        <strain evidence="1 2">VT</strain>
    </source>
</reference>
<organism evidence="1 2">
    <name type="scientific">Acidiplasma aeolicum</name>
    <dbReference type="NCBI Taxonomy" id="507754"/>
    <lineage>
        <taxon>Archaea</taxon>
        <taxon>Methanobacteriati</taxon>
        <taxon>Thermoplasmatota</taxon>
        <taxon>Thermoplasmata</taxon>
        <taxon>Thermoplasmatales</taxon>
        <taxon>Ferroplasmaceae</taxon>
        <taxon>Acidiplasma</taxon>
    </lineage>
</organism>
<accession>A0A0Q0RYY9</accession>
<keyword evidence="2" id="KW-1185">Reference proteome</keyword>
<evidence type="ECO:0000313" key="2">
    <source>
        <dbReference type="Proteomes" id="UP000050320"/>
    </source>
</evidence>
<protein>
    <submittedName>
        <fullName evidence="1">Succinate dehydrogenase</fullName>
    </submittedName>
</protein>